<gene>
    <name evidence="1" type="ORF">CYY_003368</name>
</gene>
<organism evidence="1 2">
    <name type="scientific">Polysphondylium violaceum</name>
    <dbReference type="NCBI Taxonomy" id="133409"/>
    <lineage>
        <taxon>Eukaryota</taxon>
        <taxon>Amoebozoa</taxon>
        <taxon>Evosea</taxon>
        <taxon>Eumycetozoa</taxon>
        <taxon>Dictyostelia</taxon>
        <taxon>Dictyosteliales</taxon>
        <taxon>Dictyosteliaceae</taxon>
        <taxon>Polysphondylium</taxon>
    </lineage>
</organism>
<name>A0A8J4PZU4_9MYCE</name>
<accession>A0A8J4PZU4</accession>
<keyword evidence="2" id="KW-1185">Reference proteome</keyword>
<dbReference type="AlphaFoldDB" id="A0A8J4PZU4"/>
<reference evidence="1" key="1">
    <citation type="submission" date="2020-01" db="EMBL/GenBank/DDBJ databases">
        <title>Development of genomics and gene disruption for Polysphondylium violaceum indicates a role for the polyketide synthase stlB in stalk morphogenesis.</title>
        <authorList>
            <person name="Narita B."/>
            <person name="Kawabe Y."/>
            <person name="Kin K."/>
            <person name="Saito T."/>
            <person name="Gibbs R."/>
            <person name="Kuspa A."/>
            <person name="Muzny D."/>
            <person name="Queller D."/>
            <person name="Richards S."/>
            <person name="Strassman J."/>
            <person name="Sucgang R."/>
            <person name="Worley K."/>
            <person name="Schaap P."/>
        </authorList>
    </citation>
    <scope>NUCLEOTIDE SEQUENCE</scope>
    <source>
        <strain evidence="1">QSvi11</strain>
    </source>
</reference>
<protein>
    <submittedName>
        <fullName evidence="1">Uncharacterized protein</fullName>
    </submittedName>
</protein>
<evidence type="ECO:0000313" key="2">
    <source>
        <dbReference type="Proteomes" id="UP000695562"/>
    </source>
</evidence>
<dbReference type="Proteomes" id="UP000695562">
    <property type="component" value="Unassembled WGS sequence"/>
</dbReference>
<dbReference type="EMBL" id="AJWJ01000104">
    <property type="protein sequence ID" value="KAF2075339.1"/>
    <property type="molecule type" value="Genomic_DNA"/>
</dbReference>
<evidence type="ECO:0000313" key="1">
    <source>
        <dbReference type="EMBL" id="KAF2075339.1"/>
    </source>
</evidence>
<sequence length="424" mass="46919">MVLPQQLVFNNPADLPIKNIKIIGNIGEQINDYKKLHSSPGSNVSHCNFNSIQTQAVAYGGPKLGMSNRVKNIYQTNNFNEIKNLENQCSDDLTPIYKGSENLKSWVAFMDEDATQFVIRWDNNGSYIYSFPLSITPASSYANNTDPNAKYIALVQFGVYSASTGLCGTHTYKFGLTCAIPGVSAALMIAITVGKLMNSRFMYLVNEFAILLTQAANQMNIAAEFYTPKEAEGTLAGHIDFICNFIADQFYSTMFNFSRIQIFNWDTYSQWTINTQAIINASYPAGLEDPSKVYITYAAFNGSAFYPQCLVKPDNTVGYSLYLYYGHGTSITQVALQVGRAINPIEGCTYAFSVPPTGPVQNLSGAFIDPQVFLQNTKTTDWVRNQLTVSTTNSVPVTATIDHTQEKYPNIIININKGNPQSLL</sequence>
<dbReference type="OrthoDB" id="5425247at2759"/>
<comment type="caution">
    <text evidence="1">The sequence shown here is derived from an EMBL/GenBank/DDBJ whole genome shotgun (WGS) entry which is preliminary data.</text>
</comment>
<proteinExistence type="predicted"/>